<keyword evidence="2" id="KW-1185">Reference proteome</keyword>
<protein>
    <submittedName>
        <fullName evidence="1">Uncharacterized protein</fullName>
    </submittedName>
</protein>
<dbReference type="RefSeq" id="WP_204938883.1">
    <property type="nucleotide sequence ID" value="NZ_BAAAUM010000001.1"/>
</dbReference>
<evidence type="ECO:0000313" key="2">
    <source>
        <dbReference type="Proteomes" id="UP001142325"/>
    </source>
</evidence>
<gene>
    <name evidence="1" type="ORF">GCM10017596_09520</name>
</gene>
<dbReference type="Proteomes" id="UP001142325">
    <property type="component" value="Unassembled WGS sequence"/>
</dbReference>
<dbReference type="EMBL" id="BSET01000001">
    <property type="protein sequence ID" value="GLK01237.1"/>
    <property type="molecule type" value="Genomic_DNA"/>
</dbReference>
<reference evidence="1" key="2">
    <citation type="submission" date="2023-01" db="EMBL/GenBank/DDBJ databases">
        <authorList>
            <person name="Sun Q."/>
            <person name="Evtushenko L."/>
        </authorList>
    </citation>
    <scope>NUCLEOTIDE SEQUENCE</scope>
    <source>
        <strain evidence="1">VKM Ac-1958</strain>
    </source>
</reference>
<accession>A0A9W6M881</accession>
<name>A0A9W6M881_9MICO</name>
<comment type="caution">
    <text evidence="1">The sequence shown here is derived from an EMBL/GenBank/DDBJ whole genome shotgun (WGS) entry which is preliminary data.</text>
</comment>
<reference evidence="1" key="1">
    <citation type="journal article" date="2014" name="Int. J. Syst. Evol. Microbiol.">
        <title>Complete genome sequence of Corynebacterium casei LMG S-19264T (=DSM 44701T), isolated from a smear-ripened cheese.</title>
        <authorList>
            <consortium name="US DOE Joint Genome Institute (JGI-PGF)"/>
            <person name="Walter F."/>
            <person name="Albersmeier A."/>
            <person name="Kalinowski J."/>
            <person name="Ruckert C."/>
        </authorList>
    </citation>
    <scope>NUCLEOTIDE SEQUENCE</scope>
    <source>
        <strain evidence="1">VKM Ac-1958</strain>
    </source>
</reference>
<dbReference type="AlphaFoldDB" id="A0A9W6M881"/>
<evidence type="ECO:0000313" key="1">
    <source>
        <dbReference type="EMBL" id="GLK01237.1"/>
    </source>
</evidence>
<organism evidence="1 2">
    <name type="scientific">Microbacterium keratanolyticum</name>
    <dbReference type="NCBI Taxonomy" id="67574"/>
    <lineage>
        <taxon>Bacteria</taxon>
        <taxon>Bacillati</taxon>
        <taxon>Actinomycetota</taxon>
        <taxon>Actinomycetes</taxon>
        <taxon>Micrococcales</taxon>
        <taxon>Microbacteriaceae</taxon>
        <taxon>Microbacterium</taxon>
    </lineage>
</organism>
<proteinExistence type="predicted"/>
<sequence>MSTAIRWGTNTYPAKAKLSPSEELSVLSSGAPLRWFFPFAVLGEVRTAHPNRMPYGLAHWYIDAEGNPRRAVQTFYSEEDARWALDWLYISHPADCRCVAVFYWTPGTVNYDGEAES</sequence>